<proteinExistence type="predicted"/>
<protein>
    <submittedName>
        <fullName evidence="1">Uncharacterized protein</fullName>
    </submittedName>
</protein>
<accession>A0ABM5LD27</accession>
<dbReference type="Proteomes" id="UP000000424">
    <property type="component" value="Chromosome"/>
</dbReference>
<organism evidence="1 2">
    <name type="scientific">Chlamydia pneumoniae</name>
    <name type="common">Chlamydophila pneumoniae</name>
    <dbReference type="NCBI Taxonomy" id="83558"/>
    <lineage>
        <taxon>Bacteria</taxon>
        <taxon>Pseudomonadati</taxon>
        <taxon>Chlamydiota</taxon>
        <taxon>Chlamydiia</taxon>
        <taxon>Chlamydiales</taxon>
        <taxon>Chlamydiaceae</taxon>
        <taxon>Chlamydia/Chlamydophila group</taxon>
        <taxon>Chlamydia</taxon>
    </lineage>
</organism>
<name>A0ABM5LD27_CHLPN</name>
<dbReference type="EMBL" id="AE009440">
    <property type="protein sequence ID" value="AAP98675.1"/>
    <property type="molecule type" value="Genomic_DNA"/>
</dbReference>
<evidence type="ECO:0000313" key="2">
    <source>
        <dbReference type="Proteomes" id="UP000000424"/>
    </source>
</evidence>
<gene>
    <name evidence="1" type="ordered locus">CpB0746</name>
</gene>
<reference evidence="1" key="1">
    <citation type="submission" date="2002-05" db="EMBL/GenBank/DDBJ databases">
        <title>The genome sequence of Chlamydia pneumoniae TW183 and comparison with other Chlamydia strains based on whole genome sequence analysis.</title>
        <authorList>
            <person name="Geng M.M."/>
            <person name="Schuhmacher A."/>
            <person name="Muehldorfer I."/>
            <person name="Bensch K.W."/>
            <person name="Schaefer K.P."/>
            <person name="Schneider S."/>
            <person name="Pohl T."/>
            <person name="Essig A."/>
            <person name="Marre R."/>
            <person name="Melchers K."/>
        </authorList>
    </citation>
    <scope>NUCLEOTIDE SEQUENCE [LARGE SCALE GENOMIC DNA]</scope>
    <source>
        <strain evidence="1">TW-183</strain>
    </source>
</reference>
<keyword evidence="2" id="KW-1185">Reference proteome</keyword>
<evidence type="ECO:0000313" key="1">
    <source>
        <dbReference type="EMBL" id="AAP98675.1"/>
    </source>
</evidence>
<sequence>MSFTYFLALPVDRLMQERFLCSPKRWAPFINSPLYLTLIADHDTPYLAKNLDKFPLPVEQWEKTVLHVSSLLKSIFLCSDLSSLRLLACTKFEILTLNDLYCAQNI</sequence>